<organism evidence="3 4">
    <name type="scientific">Reticulomyxa filosa</name>
    <dbReference type="NCBI Taxonomy" id="46433"/>
    <lineage>
        <taxon>Eukaryota</taxon>
        <taxon>Sar</taxon>
        <taxon>Rhizaria</taxon>
        <taxon>Retaria</taxon>
        <taxon>Foraminifera</taxon>
        <taxon>Monothalamids</taxon>
        <taxon>Reticulomyxidae</taxon>
        <taxon>Reticulomyxa</taxon>
    </lineage>
</organism>
<accession>X6N033</accession>
<keyword evidence="4" id="KW-1185">Reference proteome</keyword>
<dbReference type="EMBL" id="ASPP01013450">
    <property type="protein sequence ID" value="ETO19645.1"/>
    <property type="molecule type" value="Genomic_DNA"/>
</dbReference>
<proteinExistence type="predicted"/>
<evidence type="ECO:0000313" key="4">
    <source>
        <dbReference type="Proteomes" id="UP000023152"/>
    </source>
</evidence>
<comment type="caution">
    <text evidence="3">The sequence shown here is derived from an EMBL/GenBank/DDBJ whole genome shotgun (WGS) entry which is preliminary data.</text>
</comment>
<dbReference type="Proteomes" id="UP000023152">
    <property type="component" value="Unassembled WGS sequence"/>
</dbReference>
<name>X6N033_RETFI</name>
<feature type="non-terminal residue" evidence="3">
    <location>
        <position position="1"/>
    </location>
</feature>
<evidence type="ECO:0000256" key="2">
    <source>
        <dbReference type="SAM" id="Phobius"/>
    </source>
</evidence>
<reference evidence="3 4" key="1">
    <citation type="journal article" date="2013" name="Curr. Biol.">
        <title>The Genome of the Foraminiferan Reticulomyxa filosa.</title>
        <authorList>
            <person name="Glockner G."/>
            <person name="Hulsmann N."/>
            <person name="Schleicher M."/>
            <person name="Noegel A.A."/>
            <person name="Eichinger L."/>
            <person name="Gallinger C."/>
            <person name="Pawlowski J."/>
            <person name="Sierra R."/>
            <person name="Euteneuer U."/>
            <person name="Pillet L."/>
            <person name="Moustafa A."/>
            <person name="Platzer M."/>
            <person name="Groth M."/>
            <person name="Szafranski K."/>
            <person name="Schliwa M."/>
        </authorList>
    </citation>
    <scope>NUCLEOTIDE SEQUENCE [LARGE SCALE GENOMIC DNA]</scope>
</reference>
<feature type="transmembrane region" description="Helical" evidence="2">
    <location>
        <begin position="210"/>
        <end position="235"/>
    </location>
</feature>
<dbReference type="AlphaFoldDB" id="X6N033"/>
<protein>
    <submittedName>
        <fullName evidence="3">Uncharacterized protein</fullName>
    </submittedName>
</protein>
<keyword evidence="2" id="KW-0812">Transmembrane</keyword>
<gene>
    <name evidence="3" type="ORF">RFI_17585</name>
</gene>
<keyword evidence="2" id="KW-0472">Membrane</keyword>
<keyword evidence="2" id="KW-1133">Transmembrane helix</keyword>
<feature type="region of interest" description="Disordered" evidence="1">
    <location>
        <begin position="168"/>
        <end position="194"/>
    </location>
</feature>
<sequence length="309" mass="35241">IRYRPFDKTLRNKATSDDPWSMEKNYWITPMQMYLDHLRCTFVVVPFLCLQLIWLSKLLESKDHYHYNANILAEGSLLVSCAIVVDLVIVVRCLFGQDTLSFHYTHRKSDVGKDNDNSQSISIDDFEIINAKAAASPFHHPPPPPLSLPSHLAHMFHDLPKSTSVVVGVDASQPQQQQQSHRQKGVARDSTKEVNNSTAKLPMDYTGSAFWIHSIGFICYRFAEVCLFVCLLFFFGNSNINNSTKKKKGDKCSMRSDTVVHCNWIFSMYLLDLAPHDILAESRNCIRANDGDGWWLRDCVLHQSENTLS</sequence>
<evidence type="ECO:0000256" key="1">
    <source>
        <dbReference type="SAM" id="MobiDB-lite"/>
    </source>
</evidence>
<evidence type="ECO:0000313" key="3">
    <source>
        <dbReference type="EMBL" id="ETO19645.1"/>
    </source>
</evidence>